<keyword evidence="2" id="KW-0808">Transferase</keyword>
<proteinExistence type="inferred from homology"/>
<dbReference type="OMA" id="NAAMIGC"/>
<dbReference type="SUPFAM" id="SSF53067">
    <property type="entry name" value="Actin-like ATPase domain"/>
    <property type="match status" value="1"/>
</dbReference>
<evidence type="ECO:0000256" key="5">
    <source>
        <dbReference type="ARBA" id="ARBA00023315"/>
    </source>
</evidence>
<dbReference type="OrthoDB" id="10259622at2759"/>
<dbReference type="GO" id="GO:0005739">
    <property type="term" value="C:mitochondrion"/>
    <property type="evidence" value="ECO:0007669"/>
    <property type="project" value="TreeGrafter"/>
</dbReference>
<dbReference type="AlphaFoldDB" id="N6U739"/>
<evidence type="ECO:0000256" key="6">
    <source>
        <dbReference type="ARBA" id="ARBA00048117"/>
    </source>
</evidence>
<name>N6U739_DENPD</name>
<gene>
    <name evidence="7" type="ORF">YQE_08992</name>
</gene>
<dbReference type="Gene3D" id="3.30.420.40">
    <property type="match status" value="2"/>
</dbReference>
<dbReference type="PANTHER" id="PTHR11735:SF6">
    <property type="entry name" value="TRNA N6-ADENOSINE THREONYLCARBAMOYLTRANSFERASE, MITOCHONDRIAL"/>
    <property type="match status" value="1"/>
</dbReference>
<dbReference type="InterPro" id="IPR043129">
    <property type="entry name" value="ATPase_NBD"/>
</dbReference>
<dbReference type="InterPro" id="IPR022450">
    <property type="entry name" value="TsaD"/>
</dbReference>
<evidence type="ECO:0000313" key="7">
    <source>
        <dbReference type="EMBL" id="ENN74407.1"/>
    </source>
</evidence>
<dbReference type="Pfam" id="PF00814">
    <property type="entry name" value="TsaD"/>
    <property type="match status" value="1"/>
</dbReference>
<feature type="non-terminal residue" evidence="7">
    <location>
        <position position="1"/>
    </location>
</feature>
<dbReference type="NCBIfam" id="TIGR00329">
    <property type="entry name" value="gcp_kae1"/>
    <property type="match status" value="1"/>
</dbReference>
<evidence type="ECO:0000256" key="3">
    <source>
        <dbReference type="ARBA" id="ARBA00022694"/>
    </source>
</evidence>
<dbReference type="GO" id="GO:0002949">
    <property type="term" value="P:tRNA threonylcarbamoyladenosine modification"/>
    <property type="evidence" value="ECO:0007669"/>
    <property type="project" value="InterPro"/>
</dbReference>
<evidence type="ECO:0000256" key="2">
    <source>
        <dbReference type="ARBA" id="ARBA00022679"/>
    </source>
</evidence>
<protein>
    <recommendedName>
        <fullName evidence="1">N(6)-L-threonylcarbamoyladenine synthase</fullName>
        <ecNumber evidence="1">2.3.1.234</ecNumber>
    </recommendedName>
</protein>
<dbReference type="InterPro" id="IPR000905">
    <property type="entry name" value="Gcp-like_dom"/>
</dbReference>
<dbReference type="CDD" id="cd24134">
    <property type="entry name" value="ASKHA_NBD_OSGEPL1_QRI7_euk"/>
    <property type="match status" value="1"/>
</dbReference>
<dbReference type="EC" id="2.3.1.234" evidence="1"/>
<evidence type="ECO:0000256" key="1">
    <source>
        <dbReference type="ARBA" id="ARBA00012156"/>
    </source>
</evidence>
<reference evidence="7" key="1">
    <citation type="journal article" date="2013" name="Genome Biol.">
        <title>Draft genome of the mountain pine beetle, Dendroctonus ponderosae Hopkins, a major forest pest.</title>
        <authorList>
            <person name="Keeling C.I."/>
            <person name="Yuen M.M."/>
            <person name="Liao N.Y."/>
            <person name="Docking T.R."/>
            <person name="Chan S.K."/>
            <person name="Taylor G.A."/>
            <person name="Palmquist D.L."/>
            <person name="Jackman S.D."/>
            <person name="Nguyen A."/>
            <person name="Li M."/>
            <person name="Henderson H."/>
            <person name="Janes J.K."/>
            <person name="Zhao Y."/>
            <person name="Pandoh P."/>
            <person name="Moore R."/>
            <person name="Sperling F.A."/>
            <person name="Huber D.P."/>
            <person name="Birol I."/>
            <person name="Jones S.J."/>
            <person name="Bohlmann J."/>
        </authorList>
    </citation>
    <scope>NUCLEOTIDE SEQUENCE</scope>
</reference>
<keyword evidence="5" id="KW-0012">Acyltransferase</keyword>
<organism evidence="7">
    <name type="scientific">Dendroctonus ponderosae</name>
    <name type="common">Mountain pine beetle</name>
    <dbReference type="NCBI Taxonomy" id="77166"/>
    <lineage>
        <taxon>Eukaryota</taxon>
        <taxon>Metazoa</taxon>
        <taxon>Ecdysozoa</taxon>
        <taxon>Arthropoda</taxon>
        <taxon>Hexapoda</taxon>
        <taxon>Insecta</taxon>
        <taxon>Pterygota</taxon>
        <taxon>Neoptera</taxon>
        <taxon>Endopterygota</taxon>
        <taxon>Coleoptera</taxon>
        <taxon>Polyphaga</taxon>
        <taxon>Cucujiformia</taxon>
        <taxon>Curculionidae</taxon>
        <taxon>Scolytinae</taxon>
        <taxon>Dendroctonus</taxon>
    </lineage>
</organism>
<dbReference type="PRINTS" id="PR00789">
    <property type="entry name" value="OSIALOPTASE"/>
</dbReference>
<dbReference type="GO" id="GO:0061711">
    <property type="term" value="F:tRNA N(6)-L-threonylcarbamoyladenine synthase activity"/>
    <property type="evidence" value="ECO:0007669"/>
    <property type="project" value="UniProtKB-EC"/>
</dbReference>
<keyword evidence="3" id="KW-0819">tRNA processing</keyword>
<dbReference type="GO" id="GO:0046872">
    <property type="term" value="F:metal ion binding"/>
    <property type="evidence" value="ECO:0007669"/>
    <property type="project" value="UniProtKB-KW"/>
</dbReference>
<keyword evidence="4" id="KW-0479">Metal-binding</keyword>
<dbReference type="HAMAP" id="MF_01445">
    <property type="entry name" value="TsaD"/>
    <property type="match status" value="1"/>
</dbReference>
<dbReference type="PANTHER" id="PTHR11735">
    <property type="entry name" value="TRNA N6-ADENOSINE THREONYLCARBAMOYLTRANSFERASE"/>
    <property type="match status" value="1"/>
</dbReference>
<comment type="catalytic activity">
    <reaction evidence="6">
        <text>L-threonylcarbamoyladenylate + adenosine(37) in tRNA = N(6)-L-threonylcarbamoyladenosine(37) in tRNA + AMP + H(+)</text>
        <dbReference type="Rhea" id="RHEA:37059"/>
        <dbReference type="Rhea" id="RHEA-COMP:10162"/>
        <dbReference type="Rhea" id="RHEA-COMP:10163"/>
        <dbReference type="ChEBI" id="CHEBI:15378"/>
        <dbReference type="ChEBI" id="CHEBI:73682"/>
        <dbReference type="ChEBI" id="CHEBI:74411"/>
        <dbReference type="ChEBI" id="CHEBI:74418"/>
        <dbReference type="ChEBI" id="CHEBI:456215"/>
        <dbReference type="EC" id="2.3.1.234"/>
    </reaction>
</comment>
<dbReference type="InterPro" id="IPR017861">
    <property type="entry name" value="KAE1/TsaD"/>
</dbReference>
<dbReference type="EMBL" id="KB741067">
    <property type="protein sequence ID" value="ENN74407.1"/>
    <property type="molecule type" value="Genomic_DNA"/>
</dbReference>
<accession>N6U739</accession>
<evidence type="ECO:0000256" key="4">
    <source>
        <dbReference type="ARBA" id="ARBA00022723"/>
    </source>
</evidence>
<sequence length="434" mass="48104">MALLYQNSPLKWLNRYKTGLKGFRRYSKRRSVILGIESSCDDTGCGIIDTEGNILGESLHSQLLVHLKRDKSGWNSRSNGGIIPPVAGVLHRKNIEQVVESALKSANLSMKDIDAVAATVKPGLPMSLEVGTMFGKLLCRKHQKPFIPIHHMEAHALTARLQNPSLEFPFLVLLISGGHCLLAVAHSVDKFALLGESIDDAPGEAFDKMARRMKLRNLPEYYELSGGQAIELAASKADDPLQFPFTPPLLQYKDCKFSFAGAKNVCKYYIEKEELSKGVAPDEVIPDVANLSAAFLLVVTKHLCQRLQRAMEYVARKSLIPIERQTLVVSGGVACNNFIAQGLEIVCNEYNYKLVRPPAKLCTDNGIMVAWNAVERWKANIGVYKDFEGIEVEKISPLGASLIEDVSRENISCKWVKLAKLLDKDNQKGISQNQ</sequence>
<dbReference type="HOGENOM" id="CLU_023208_1_2_1"/>